<reference evidence="2" key="1">
    <citation type="submission" date="2022-10" db="EMBL/GenBank/DDBJ databases">
        <authorList>
            <person name="Botero Cardona J."/>
        </authorList>
    </citation>
    <scope>NUCLEOTIDE SEQUENCE</scope>
    <source>
        <strain evidence="2">R-53529</strain>
    </source>
</reference>
<feature type="compositionally biased region" description="Basic and acidic residues" evidence="1">
    <location>
        <begin position="352"/>
        <end position="384"/>
    </location>
</feature>
<feature type="region of interest" description="Disordered" evidence="1">
    <location>
        <begin position="255"/>
        <end position="275"/>
    </location>
</feature>
<feature type="compositionally biased region" description="Low complexity" evidence="1">
    <location>
        <begin position="40"/>
        <end position="56"/>
    </location>
</feature>
<dbReference type="InterPro" id="IPR050149">
    <property type="entry name" value="Collagen_superfamily"/>
</dbReference>
<evidence type="ECO:0000256" key="1">
    <source>
        <dbReference type="SAM" id="MobiDB-lite"/>
    </source>
</evidence>
<sequence>PAPSKNYKESDYYIDELTYNIYVNNGSEWQLIGNIKGAQGLQGEQGAQGPQGLPGQDGATGAQGDKGERGSLWISAEGVPAPSKNYKESDYYIDELTYNIYVNNGSEWQLIGNIKGAQGLQGEQGAQGPQGLPGQDGATGAQGDKGERGSLWISAEGVPAPSKNYKEFDCYIDELTYNIYVNNGSEWQLTGNIKGLQGEQGNQGEAGTDGKAGTIQIGNVSKGDNASITNRGTENAALLDFVLPKGDKGDAGSRWYSGTQEPNASTGVKDERGAPRSGDMYLQLAAAEHEAKTYIKLNNGEWSEPLGMVAGPEGKPASITVGTITTGEPGTKVIVENVGTSSDVIVNFTIPKGDKGEKGEQGIQGEKGDKGDKGDQGDKGDKGDQGQAATITIGTVTTGEPETDAIVTNVGDENNTRLNITIPKGQKGDKGDQGESLDLSPYLLAADAENFYQIKGDYIKKVMFNTWRGTLSFTLVIPEIKYKIQWDDTTKTLNITRTEYNTPQGDVLIWEETGVAINGAYPFSAVGGNKTYNFFSCNGAILKIAMWNQCFISCQY</sequence>
<keyword evidence="3" id="KW-1185">Reference proteome</keyword>
<evidence type="ECO:0000313" key="2">
    <source>
        <dbReference type="EMBL" id="CAI3951720.1"/>
    </source>
</evidence>
<dbReference type="Proteomes" id="UP001154259">
    <property type="component" value="Unassembled WGS sequence"/>
</dbReference>
<name>A0ABN8WGM8_9PROT</name>
<feature type="compositionally biased region" description="Polar residues" evidence="1">
    <location>
        <begin position="256"/>
        <end position="266"/>
    </location>
</feature>
<feature type="non-terminal residue" evidence="2">
    <location>
        <position position="1"/>
    </location>
</feature>
<evidence type="ECO:0000313" key="3">
    <source>
        <dbReference type="Proteomes" id="UP001154259"/>
    </source>
</evidence>
<protein>
    <recommendedName>
        <fullName evidence="4">Collagen triple helix repeat protein</fullName>
    </recommendedName>
</protein>
<dbReference type="Pfam" id="PF01391">
    <property type="entry name" value="Collagen"/>
    <property type="match status" value="1"/>
</dbReference>
<accession>A0ABN8WGM8</accession>
<feature type="region of interest" description="Disordered" evidence="1">
    <location>
        <begin position="119"/>
        <end position="147"/>
    </location>
</feature>
<organism evidence="2 3">
    <name type="scientific">Commensalibacter communis</name>
    <dbReference type="NCBI Taxonomy" id="2972786"/>
    <lineage>
        <taxon>Bacteria</taxon>
        <taxon>Pseudomonadati</taxon>
        <taxon>Pseudomonadota</taxon>
        <taxon>Alphaproteobacteria</taxon>
        <taxon>Acetobacterales</taxon>
        <taxon>Acetobacteraceae</taxon>
    </lineage>
</organism>
<feature type="region of interest" description="Disordered" evidence="1">
    <location>
        <begin position="349"/>
        <end position="389"/>
    </location>
</feature>
<dbReference type="EMBL" id="CAMXCS010000004">
    <property type="protein sequence ID" value="CAI3951720.1"/>
    <property type="molecule type" value="Genomic_DNA"/>
</dbReference>
<evidence type="ECO:0008006" key="4">
    <source>
        <dbReference type="Google" id="ProtNLM"/>
    </source>
</evidence>
<gene>
    <name evidence="2" type="ORF">R53529_LOCUS1745</name>
</gene>
<dbReference type="InterPro" id="IPR008160">
    <property type="entry name" value="Collagen"/>
</dbReference>
<feature type="region of interest" description="Disordered" evidence="1">
    <location>
        <begin position="40"/>
        <end position="68"/>
    </location>
</feature>
<dbReference type="PANTHER" id="PTHR24023:SF1082">
    <property type="entry name" value="COLLAGEN TRIPLE HELIX REPEAT"/>
    <property type="match status" value="1"/>
</dbReference>
<feature type="compositionally biased region" description="Low complexity" evidence="1">
    <location>
        <begin position="119"/>
        <end position="135"/>
    </location>
</feature>
<dbReference type="PANTHER" id="PTHR24023">
    <property type="entry name" value="COLLAGEN ALPHA"/>
    <property type="match status" value="1"/>
</dbReference>
<proteinExistence type="predicted"/>
<comment type="caution">
    <text evidence="2">The sequence shown here is derived from an EMBL/GenBank/DDBJ whole genome shotgun (WGS) entry which is preliminary data.</text>
</comment>